<protein>
    <recommendedName>
        <fullName evidence="4">Histidine utilization repressor</fullName>
    </recommendedName>
</protein>
<dbReference type="InterPro" id="IPR036390">
    <property type="entry name" value="WH_DNA-bd_sf"/>
</dbReference>
<dbReference type="Pfam" id="PF07702">
    <property type="entry name" value="UTRA"/>
    <property type="match status" value="1"/>
</dbReference>
<dbReference type="PANTHER" id="PTHR44846">
    <property type="entry name" value="MANNOSYL-D-GLYCERATE TRANSPORT/METABOLISM SYSTEM REPRESSOR MNGR-RELATED"/>
    <property type="match status" value="1"/>
</dbReference>
<evidence type="ECO:0000256" key="1">
    <source>
        <dbReference type="ARBA" id="ARBA00023015"/>
    </source>
</evidence>
<evidence type="ECO:0000313" key="7">
    <source>
        <dbReference type="EMBL" id="EAP73192.1"/>
    </source>
</evidence>
<evidence type="ECO:0000313" key="8">
    <source>
        <dbReference type="Proteomes" id="UP000005933"/>
    </source>
</evidence>
<dbReference type="FunFam" id="1.10.10.10:FF:000079">
    <property type="entry name" value="GntR family transcriptional regulator"/>
    <property type="match status" value="1"/>
</dbReference>
<dbReference type="GO" id="GO:0045892">
    <property type="term" value="P:negative regulation of DNA-templated transcription"/>
    <property type="evidence" value="ECO:0007669"/>
    <property type="project" value="UniProtKB-UniRule"/>
</dbReference>
<dbReference type="PROSITE" id="PS50949">
    <property type="entry name" value="HTH_GNTR"/>
    <property type="match status" value="1"/>
</dbReference>
<dbReference type="SMART" id="SM00866">
    <property type="entry name" value="UTRA"/>
    <property type="match status" value="1"/>
</dbReference>
<dbReference type="SUPFAM" id="SSF64288">
    <property type="entry name" value="Chorismate lyase-like"/>
    <property type="match status" value="1"/>
</dbReference>
<accession>A0AB33VEI2</accession>
<sequence>MRGCYVVYTNKARRLYNSQTNPDHAASHPPHPPSGLAMPPRQSAPAPAFQRIKEDILSRIRSGEWQEGEMIPGETSLAQTFSVSRMTVNRALRELTAEQILTRVQGSGTFVAQQKYQATLVAIRNIAEEIAARGHRHRAELHRLERVRATEGMAAPFGLAVGRTLFHSLIVHFENDLPIQVEDRWVNAELAPDYMEQDFTQTTPNAYLMRAAPLQGVEYRIEARLPPREIAEMLHMDVREACLMLRRKTLSQGQVASVATMWHPGGRYQFTGSF</sequence>
<keyword evidence="1" id="KW-0805">Transcription regulation</keyword>
<comment type="caution">
    <text evidence="7">The sequence shown here is derived from an EMBL/GenBank/DDBJ whole genome shotgun (WGS) entry which is preliminary data.</text>
</comment>
<dbReference type="Gene3D" id="1.10.10.10">
    <property type="entry name" value="Winged helix-like DNA-binding domain superfamily/Winged helix DNA-binding domain"/>
    <property type="match status" value="1"/>
</dbReference>
<proteinExistence type="predicted"/>
<reference evidence="7 8" key="1">
    <citation type="journal article" date="2006" name="Mol. Plant Microbe Interact.">
        <title>Identification of open reading frames unique to a select agent: Ralstonia solanacearum race 3 biovar 2.</title>
        <authorList>
            <person name="Gabriel D.W."/>
            <person name="Allen C."/>
            <person name="Schell M."/>
            <person name="Denny T.P."/>
            <person name="Greenberg J.T."/>
            <person name="Duan Y.P."/>
            <person name="Flores-Cruz Z."/>
            <person name="Huang Q."/>
            <person name="Clifford J.M."/>
            <person name="Presting G."/>
            <person name="Gonzalez E.T."/>
            <person name="Reddy J."/>
            <person name="Elphinstone J."/>
            <person name="Swanson J."/>
            <person name="Yao J."/>
            <person name="Mulholland V."/>
            <person name="Liu L."/>
            <person name="Farmerie W."/>
            <person name="Patnaikuni M."/>
            <person name="Balogh B."/>
            <person name="Norman D."/>
            <person name="Alvarez A."/>
            <person name="Castillo J.A."/>
            <person name="Jones J."/>
            <person name="Saddler G."/>
            <person name="Walunas T."/>
            <person name="Zhukov A."/>
            <person name="Mikhailova N."/>
        </authorList>
    </citation>
    <scope>NUCLEOTIDE SEQUENCE [LARGE SCALE GENOMIC DNA]</scope>
    <source>
        <strain evidence="7 8">UW551</strain>
    </source>
</reference>
<dbReference type="InterPro" id="IPR036388">
    <property type="entry name" value="WH-like_DNA-bd_sf"/>
</dbReference>
<dbReference type="PRINTS" id="PR00035">
    <property type="entry name" value="HTHGNTR"/>
</dbReference>
<gene>
    <name evidence="7" type="ORF">RRSL_03201</name>
</gene>
<keyword evidence="2" id="KW-0238">DNA-binding</keyword>
<dbReference type="InterPro" id="IPR050679">
    <property type="entry name" value="Bact_HTH_transcr_reg"/>
</dbReference>
<feature type="domain" description="HTH gntR-type" evidence="6">
    <location>
        <begin position="46"/>
        <end position="114"/>
    </location>
</feature>
<evidence type="ECO:0000256" key="2">
    <source>
        <dbReference type="ARBA" id="ARBA00023125"/>
    </source>
</evidence>
<dbReference type="GO" id="GO:0006547">
    <property type="term" value="P:L-histidine metabolic process"/>
    <property type="evidence" value="ECO:0007669"/>
    <property type="project" value="UniProtKB-UniRule"/>
</dbReference>
<dbReference type="GO" id="GO:0003677">
    <property type="term" value="F:DNA binding"/>
    <property type="evidence" value="ECO:0007669"/>
    <property type="project" value="UniProtKB-UniRule"/>
</dbReference>
<name>A0AB33VEI2_RALSU</name>
<organism evidence="7 8">
    <name type="scientific">Ralstonia solanacearum (strain UW551)</name>
    <dbReference type="NCBI Taxonomy" id="342110"/>
    <lineage>
        <taxon>Bacteria</taxon>
        <taxon>Pseudomonadati</taxon>
        <taxon>Pseudomonadota</taxon>
        <taxon>Betaproteobacteria</taxon>
        <taxon>Burkholderiales</taxon>
        <taxon>Burkholderiaceae</taxon>
        <taxon>Ralstonia</taxon>
        <taxon>Ralstonia solanacearum species complex</taxon>
    </lineage>
</organism>
<evidence type="ECO:0000256" key="3">
    <source>
        <dbReference type="ARBA" id="ARBA00023163"/>
    </source>
</evidence>
<evidence type="ECO:0000256" key="5">
    <source>
        <dbReference type="SAM" id="MobiDB-lite"/>
    </source>
</evidence>
<dbReference type="SMART" id="SM00345">
    <property type="entry name" value="HTH_GNTR"/>
    <property type="match status" value="1"/>
</dbReference>
<dbReference type="GO" id="GO:0003700">
    <property type="term" value="F:DNA-binding transcription factor activity"/>
    <property type="evidence" value="ECO:0007669"/>
    <property type="project" value="UniProtKB-UniRule"/>
</dbReference>
<dbReference type="InterPro" id="IPR000524">
    <property type="entry name" value="Tscrpt_reg_HTH_GntR"/>
</dbReference>
<dbReference type="EMBL" id="AAKL01000017">
    <property type="protein sequence ID" value="EAP73192.1"/>
    <property type="molecule type" value="Genomic_DNA"/>
</dbReference>
<dbReference type="SUPFAM" id="SSF46785">
    <property type="entry name" value="Winged helix' DNA-binding domain"/>
    <property type="match status" value="1"/>
</dbReference>
<dbReference type="Proteomes" id="UP000005933">
    <property type="component" value="Unassembled WGS sequence"/>
</dbReference>
<keyword evidence="3" id="KW-0804">Transcription</keyword>
<feature type="region of interest" description="Disordered" evidence="5">
    <location>
        <begin position="19"/>
        <end position="47"/>
    </location>
</feature>
<dbReference type="Gene3D" id="3.40.1410.10">
    <property type="entry name" value="Chorismate lyase-like"/>
    <property type="match status" value="1"/>
</dbReference>
<dbReference type="Pfam" id="PF00392">
    <property type="entry name" value="GntR"/>
    <property type="match status" value="1"/>
</dbReference>
<dbReference type="PANTHER" id="PTHR44846:SF16">
    <property type="entry name" value="TRANSCRIPTIONAL REGULATOR PHNF-RELATED"/>
    <property type="match status" value="1"/>
</dbReference>
<dbReference type="AlphaFoldDB" id="A0AB33VEI2"/>
<dbReference type="InterPro" id="IPR010248">
    <property type="entry name" value="His_ut_repres"/>
</dbReference>
<dbReference type="NCBIfam" id="TIGR02018">
    <property type="entry name" value="his_ut_repres"/>
    <property type="match status" value="1"/>
</dbReference>
<evidence type="ECO:0000259" key="6">
    <source>
        <dbReference type="PROSITE" id="PS50949"/>
    </source>
</evidence>
<dbReference type="InterPro" id="IPR011663">
    <property type="entry name" value="UTRA"/>
</dbReference>
<dbReference type="InterPro" id="IPR028978">
    <property type="entry name" value="Chorismate_lyase_/UTRA_dom_sf"/>
</dbReference>
<evidence type="ECO:0000256" key="4">
    <source>
        <dbReference type="NCBIfam" id="TIGR02018"/>
    </source>
</evidence>
<dbReference type="CDD" id="cd07377">
    <property type="entry name" value="WHTH_GntR"/>
    <property type="match status" value="1"/>
</dbReference>